<dbReference type="AlphaFoldDB" id="A0A0F9ASF2"/>
<organism evidence="1">
    <name type="scientific">marine sediment metagenome</name>
    <dbReference type="NCBI Taxonomy" id="412755"/>
    <lineage>
        <taxon>unclassified sequences</taxon>
        <taxon>metagenomes</taxon>
        <taxon>ecological metagenomes</taxon>
    </lineage>
</organism>
<feature type="non-terminal residue" evidence="1">
    <location>
        <position position="62"/>
    </location>
</feature>
<gene>
    <name evidence="1" type="ORF">LCGC14_2536430</name>
</gene>
<protein>
    <submittedName>
        <fullName evidence="1">Uncharacterized protein</fullName>
    </submittedName>
</protein>
<sequence length="62" mass="7188">MPKIDLPTLEKEIVDLLNREVGSVEKGIATEIERIYNNIELRSPRISFYYVANHVIEIRTST</sequence>
<proteinExistence type="predicted"/>
<reference evidence="1" key="1">
    <citation type="journal article" date="2015" name="Nature">
        <title>Complex archaea that bridge the gap between prokaryotes and eukaryotes.</title>
        <authorList>
            <person name="Spang A."/>
            <person name="Saw J.H."/>
            <person name="Jorgensen S.L."/>
            <person name="Zaremba-Niedzwiedzka K."/>
            <person name="Martijn J."/>
            <person name="Lind A.E."/>
            <person name="van Eijk R."/>
            <person name="Schleper C."/>
            <person name="Guy L."/>
            <person name="Ettema T.J."/>
        </authorList>
    </citation>
    <scope>NUCLEOTIDE SEQUENCE</scope>
</reference>
<dbReference type="EMBL" id="LAZR01041284">
    <property type="protein sequence ID" value="KKL12375.1"/>
    <property type="molecule type" value="Genomic_DNA"/>
</dbReference>
<name>A0A0F9ASF2_9ZZZZ</name>
<evidence type="ECO:0000313" key="1">
    <source>
        <dbReference type="EMBL" id="KKL12375.1"/>
    </source>
</evidence>
<comment type="caution">
    <text evidence="1">The sequence shown here is derived from an EMBL/GenBank/DDBJ whole genome shotgun (WGS) entry which is preliminary data.</text>
</comment>
<accession>A0A0F9ASF2</accession>